<evidence type="ECO:0000256" key="1">
    <source>
        <dbReference type="ARBA" id="ARBA00004167"/>
    </source>
</evidence>
<feature type="domain" description="Fido" evidence="9">
    <location>
        <begin position="1"/>
        <end position="87"/>
    </location>
</feature>
<keyword evidence="6" id="KW-0067">ATP-binding</keyword>
<keyword evidence="7" id="KW-1133">Transmembrane helix</keyword>
<accession>A0ABV1HNU8</accession>
<evidence type="ECO:0000256" key="5">
    <source>
        <dbReference type="ARBA" id="ARBA00022803"/>
    </source>
</evidence>
<keyword evidence="11" id="KW-1185">Reference proteome</keyword>
<name>A0ABV1HNU8_9FIRM</name>
<dbReference type="PROSITE" id="PS51459">
    <property type="entry name" value="FIDO"/>
    <property type="match status" value="1"/>
</dbReference>
<evidence type="ECO:0000256" key="7">
    <source>
        <dbReference type="ARBA" id="ARBA00022989"/>
    </source>
</evidence>
<evidence type="ECO:0000256" key="4">
    <source>
        <dbReference type="ARBA" id="ARBA00022741"/>
    </source>
</evidence>
<dbReference type="InterPro" id="IPR036597">
    <property type="entry name" value="Fido-like_dom_sf"/>
</dbReference>
<dbReference type="PANTHER" id="PTHR13504:SF34">
    <property type="entry name" value="PROTEIN ADENYLYLTRANSFERASE FICD"/>
    <property type="match status" value="1"/>
</dbReference>
<dbReference type="Proteomes" id="UP001437460">
    <property type="component" value="Unassembled WGS sequence"/>
</dbReference>
<organism evidence="10 11">
    <name type="scientific">Ventrimonas faecis</name>
    <dbReference type="NCBI Taxonomy" id="3133170"/>
    <lineage>
        <taxon>Bacteria</taxon>
        <taxon>Bacillati</taxon>
        <taxon>Bacillota</taxon>
        <taxon>Clostridia</taxon>
        <taxon>Lachnospirales</taxon>
        <taxon>Lachnospiraceae</taxon>
        <taxon>Ventrimonas</taxon>
    </lineage>
</organism>
<dbReference type="PANTHER" id="PTHR13504">
    <property type="entry name" value="FIDO DOMAIN-CONTAINING PROTEIN DDB_G0283145"/>
    <property type="match status" value="1"/>
</dbReference>
<keyword evidence="2" id="KW-0812">Transmembrane</keyword>
<dbReference type="Pfam" id="PF02661">
    <property type="entry name" value="Fic"/>
    <property type="match status" value="1"/>
</dbReference>
<evidence type="ECO:0000259" key="9">
    <source>
        <dbReference type="PROSITE" id="PS51459"/>
    </source>
</evidence>
<keyword evidence="3" id="KW-0677">Repeat</keyword>
<dbReference type="InterPro" id="IPR003812">
    <property type="entry name" value="Fido"/>
</dbReference>
<dbReference type="Gene3D" id="1.10.3290.10">
    <property type="entry name" value="Fido-like domain"/>
    <property type="match status" value="1"/>
</dbReference>
<evidence type="ECO:0000313" key="10">
    <source>
        <dbReference type="EMBL" id="MEQ2563989.1"/>
    </source>
</evidence>
<comment type="caution">
    <text evidence="10">The sequence shown here is derived from an EMBL/GenBank/DDBJ whole genome shotgun (WGS) entry which is preliminary data.</text>
</comment>
<keyword evidence="8" id="KW-0472">Membrane</keyword>
<evidence type="ECO:0000256" key="8">
    <source>
        <dbReference type="ARBA" id="ARBA00023136"/>
    </source>
</evidence>
<evidence type="ECO:0000313" key="11">
    <source>
        <dbReference type="Proteomes" id="UP001437460"/>
    </source>
</evidence>
<keyword evidence="4" id="KW-0547">Nucleotide-binding</keyword>
<sequence>MLESKSNELSRSQIIELIADIHHRITVIHPFPDGNGRTSRGFMIKMLIRYGMPPFYIDVERKEEYYNALEIADKENDFNALYEYIFKALIRAHVELETRPKTI</sequence>
<evidence type="ECO:0000256" key="6">
    <source>
        <dbReference type="ARBA" id="ARBA00022840"/>
    </source>
</evidence>
<dbReference type="EMBL" id="JBBMFJ010000029">
    <property type="protein sequence ID" value="MEQ2563989.1"/>
    <property type="molecule type" value="Genomic_DNA"/>
</dbReference>
<gene>
    <name evidence="10" type="ORF">WMO41_12580</name>
</gene>
<dbReference type="InterPro" id="IPR040198">
    <property type="entry name" value="Fido_containing"/>
</dbReference>
<dbReference type="RefSeq" id="WP_349230048.1">
    <property type="nucleotide sequence ID" value="NZ_JBBMFJ010000029.1"/>
</dbReference>
<dbReference type="SUPFAM" id="SSF140931">
    <property type="entry name" value="Fic-like"/>
    <property type="match status" value="1"/>
</dbReference>
<evidence type="ECO:0000256" key="3">
    <source>
        <dbReference type="ARBA" id="ARBA00022737"/>
    </source>
</evidence>
<comment type="subcellular location">
    <subcellularLocation>
        <location evidence="1">Membrane</location>
        <topology evidence="1">Single-pass membrane protein</topology>
    </subcellularLocation>
</comment>
<proteinExistence type="predicted"/>
<protein>
    <submittedName>
        <fullName evidence="10">Fic family protein</fullName>
    </submittedName>
</protein>
<evidence type="ECO:0000256" key="2">
    <source>
        <dbReference type="ARBA" id="ARBA00022692"/>
    </source>
</evidence>
<keyword evidence="5" id="KW-0802">TPR repeat</keyword>
<reference evidence="10 11" key="1">
    <citation type="submission" date="2024-03" db="EMBL/GenBank/DDBJ databases">
        <title>Human intestinal bacterial collection.</title>
        <authorList>
            <person name="Pauvert C."/>
            <person name="Hitch T.C.A."/>
            <person name="Clavel T."/>
        </authorList>
    </citation>
    <scope>NUCLEOTIDE SEQUENCE [LARGE SCALE GENOMIC DNA]</scope>
    <source>
        <strain evidence="10 11">CLA-AP-H27</strain>
    </source>
</reference>